<reference evidence="2" key="1">
    <citation type="submission" date="2022-04" db="EMBL/GenBank/DDBJ databases">
        <authorList>
            <person name="Criscuolo A."/>
        </authorList>
    </citation>
    <scope>NUCLEOTIDE SEQUENCE</scope>
    <source>
        <strain evidence="2">CIP111895</strain>
    </source>
</reference>
<evidence type="ECO:0000256" key="1">
    <source>
        <dbReference type="SAM" id="Phobius"/>
    </source>
</evidence>
<sequence>MKLIELYIQEVTRRLPEKNREDIALELKSTIEDMLPDEYSEEDVKSILEQLGNPAILASGYRDRPMHLIGPRYFDLYIQLLKMILPIAAAISLFSLAANNILSYGGEGAVLNLILHVLGEGIRGILSTGMQVFFWLTLVFAILERTDHAKAPIPLTQSCKEWSPDDLKNIPYIPKEKVISKVEVFGSLLWTAIWATGYFYAANLLGVYEKGREGLEFVAPTFNQEVLHSYWPLVVMVIGLEVATAIYKWITAQWTKKVASLNMILQLISSIVFIVIFSNPHLFNIAFVQYLTDLFSFSHNPKNSIYWGAMIIFVIFAAIDSYKGFRKANIRKGPAKSQSI</sequence>
<proteinExistence type="predicted"/>
<feature type="transmembrane region" description="Helical" evidence="1">
    <location>
        <begin position="122"/>
        <end position="143"/>
    </location>
</feature>
<feature type="transmembrane region" description="Helical" evidence="1">
    <location>
        <begin position="184"/>
        <end position="208"/>
    </location>
</feature>
<evidence type="ECO:0000313" key="2">
    <source>
        <dbReference type="EMBL" id="CAH2715040.1"/>
    </source>
</evidence>
<protein>
    <submittedName>
        <fullName evidence="2">Uncharacterized protein</fullName>
    </submittedName>
</protein>
<keyword evidence="1" id="KW-0812">Transmembrane</keyword>
<keyword evidence="1" id="KW-1133">Transmembrane helix</keyword>
<comment type="caution">
    <text evidence="2">The sequence shown here is derived from an EMBL/GenBank/DDBJ whole genome shotgun (WGS) entry which is preliminary data.</text>
</comment>
<keyword evidence="3" id="KW-1185">Reference proteome</keyword>
<dbReference type="EMBL" id="CALBWS010000012">
    <property type="protein sequence ID" value="CAH2715040.1"/>
    <property type="molecule type" value="Genomic_DNA"/>
</dbReference>
<organism evidence="2 3">
    <name type="scientific">Neobacillus rhizosphaerae</name>
    <dbReference type="NCBI Taxonomy" id="2880965"/>
    <lineage>
        <taxon>Bacteria</taxon>
        <taxon>Bacillati</taxon>
        <taxon>Bacillota</taxon>
        <taxon>Bacilli</taxon>
        <taxon>Bacillales</taxon>
        <taxon>Bacillaceae</taxon>
        <taxon>Neobacillus</taxon>
    </lineage>
</organism>
<gene>
    <name evidence="2" type="ORF">BACCIP111895_02217</name>
</gene>
<feature type="transmembrane region" description="Helical" evidence="1">
    <location>
        <begin position="271"/>
        <end position="292"/>
    </location>
</feature>
<keyword evidence="1" id="KW-0472">Membrane</keyword>
<evidence type="ECO:0000313" key="3">
    <source>
        <dbReference type="Proteomes" id="UP000838308"/>
    </source>
</evidence>
<dbReference type="Pfam" id="PF22564">
    <property type="entry name" value="HAAS"/>
    <property type="match status" value="1"/>
</dbReference>
<dbReference type="RefSeq" id="WP_248735342.1">
    <property type="nucleotide sequence ID" value="NZ_CALBWS010000012.1"/>
</dbReference>
<dbReference type="Proteomes" id="UP000838308">
    <property type="component" value="Unassembled WGS sequence"/>
</dbReference>
<feature type="transmembrane region" description="Helical" evidence="1">
    <location>
        <begin position="228"/>
        <end position="250"/>
    </location>
</feature>
<feature type="transmembrane region" description="Helical" evidence="1">
    <location>
        <begin position="304"/>
        <end position="322"/>
    </location>
</feature>
<feature type="transmembrane region" description="Helical" evidence="1">
    <location>
        <begin position="80"/>
        <end position="102"/>
    </location>
</feature>
<name>A0ABN8KRE1_9BACI</name>
<accession>A0ABN8KRE1</accession>